<name>A0ABP7ZMT1_9MICO</name>
<keyword evidence="2" id="KW-1185">Reference proteome</keyword>
<proteinExistence type="predicted"/>
<organism evidence="1 2">
    <name type="scientific">Gryllotalpicola daejeonensis</name>
    <dbReference type="NCBI Taxonomy" id="993087"/>
    <lineage>
        <taxon>Bacteria</taxon>
        <taxon>Bacillati</taxon>
        <taxon>Actinomycetota</taxon>
        <taxon>Actinomycetes</taxon>
        <taxon>Micrococcales</taxon>
        <taxon>Microbacteriaceae</taxon>
        <taxon>Gryllotalpicola</taxon>
    </lineage>
</organism>
<dbReference type="RefSeq" id="WP_344792463.1">
    <property type="nucleotide sequence ID" value="NZ_BAABBV010000002.1"/>
</dbReference>
<reference evidence="1" key="2">
    <citation type="submission" date="2023-12" db="EMBL/GenBank/DDBJ databases">
        <authorList>
            <person name="Sun Q."/>
            <person name="Inoue M."/>
        </authorList>
    </citation>
    <scope>NUCLEOTIDE SEQUENCE</scope>
    <source>
        <strain evidence="1">JCM 17590</strain>
    </source>
</reference>
<gene>
    <name evidence="1" type="ORF">GCM10022286_27590</name>
</gene>
<dbReference type="EMBL" id="BAABBV010000002">
    <property type="protein sequence ID" value="GAA4165024.1"/>
    <property type="molecule type" value="Genomic_DNA"/>
</dbReference>
<sequence length="135" mass="14852">MTDASRLPVDDSPRGTVLDAHLHLLDRQIVDPNGMPIAVVDDLELDGVEDGPQDASGAVRVTVRGLVTGPVLWTRIFGGRAPEHRYDELPWSDVGELGVVIRVDKPADSYEASWTERWVRERVIGRIPGGRHAPD</sequence>
<evidence type="ECO:0000313" key="2">
    <source>
        <dbReference type="Proteomes" id="UP001415169"/>
    </source>
</evidence>
<dbReference type="Proteomes" id="UP001415169">
    <property type="component" value="Unassembled WGS sequence"/>
</dbReference>
<protein>
    <submittedName>
        <fullName evidence="1">Uncharacterized protein</fullName>
    </submittedName>
</protein>
<reference evidence="1" key="1">
    <citation type="journal article" date="2014" name="Int. J. Syst. Evol. Microbiol.">
        <title>Complete genome of a new Firmicutes species belonging to the dominant human colonic microbiota ('Ruminococcus bicirculans') reveals two chromosomes and a selective capacity to utilize plant glucans.</title>
        <authorList>
            <consortium name="NISC Comparative Sequencing Program"/>
            <person name="Wegmann U."/>
            <person name="Louis P."/>
            <person name="Goesmann A."/>
            <person name="Henrissat B."/>
            <person name="Duncan S.H."/>
            <person name="Flint H.J."/>
        </authorList>
    </citation>
    <scope>NUCLEOTIDE SEQUENCE</scope>
    <source>
        <strain evidence="1">JCM 17590</strain>
    </source>
</reference>
<comment type="caution">
    <text evidence="1">The sequence shown here is derived from an EMBL/GenBank/DDBJ whole genome shotgun (WGS) entry which is preliminary data.</text>
</comment>
<accession>A0ABP7ZMT1</accession>
<evidence type="ECO:0000313" key="1">
    <source>
        <dbReference type="EMBL" id="GAA4165024.1"/>
    </source>
</evidence>